<evidence type="ECO:0000313" key="9">
    <source>
        <dbReference type="Proteomes" id="UP000652427"/>
    </source>
</evidence>
<evidence type="ECO:0000256" key="5">
    <source>
        <dbReference type="ARBA" id="ARBA00022801"/>
    </source>
</evidence>
<dbReference type="Pfam" id="PF02130">
    <property type="entry name" value="YbeY"/>
    <property type="match status" value="1"/>
</dbReference>
<feature type="binding site" evidence="7">
    <location>
        <position position="138"/>
    </location>
    <ligand>
        <name>Zn(2+)</name>
        <dbReference type="ChEBI" id="CHEBI:29105"/>
        <note>catalytic</note>
    </ligand>
</feature>
<dbReference type="Gene3D" id="3.40.390.30">
    <property type="entry name" value="Metalloproteases ('zincins'), catalytic domain"/>
    <property type="match status" value="1"/>
</dbReference>
<dbReference type="RefSeq" id="WP_176279440.1">
    <property type="nucleotide sequence ID" value="NZ_JABWMH010000002.1"/>
</dbReference>
<keyword evidence="6 7" id="KW-0862">Zinc</keyword>
<keyword evidence="4 7" id="KW-0255">Endonuclease</keyword>
<evidence type="ECO:0000256" key="2">
    <source>
        <dbReference type="ARBA" id="ARBA00022722"/>
    </source>
</evidence>
<keyword evidence="7" id="KW-0690">Ribosome biogenesis</keyword>
<comment type="subcellular location">
    <subcellularLocation>
        <location evidence="7">Cytoplasm</location>
    </subcellularLocation>
</comment>
<keyword evidence="9" id="KW-1185">Reference proteome</keyword>
<dbReference type="InterPro" id="IPR002036">
    <property type="entry name" value="YbeY"/>
</dbReference>
<gene>
    <name evidence="7 8" type="primary">ybeY</name>
    <name evidence="8" type="ORF">HUO14_08655</name>
</gene>
<comment type="caution">
    <text evidence="8">The sequence shown here is derived from an EMBL/GenBank/DDBJ whole genome shotgun (WGS) entry which is preliminary data.</text>
</comment>
<dbReference type="PROSITE" id="PS01306">
    <property type="entry name" value="UPF0054"/>
    <property type="match status" value="1"/>
</dbReference>
<dbReference type="SUPFAM" id="SSF55486">
    <property type="entry name" value="Metalloproteases ('zincins'), catalytic domain"/>
    <property type="match status" value="1"/>
</dbReference>
<evidence type="ECO:0000256" key="4">
    <source>
        <dbReference type="ARBA" id="ARBA00022759"/>
    </source>
</evidence>
<organism evidence="8 9">
    <name type="scientific">Parasphingorhabdus flavimaris</name>
    <dbReference type="NCBI Taxonomy" id="266812"/>
    <lineage>
        <taxon>Bacteria</taxon>
        <taxon>Pseudomonadati</taxon>
        <taxon>Pseudomonadota</taxon>
        <taxon>Alphaproteobacteria</taxon>
        <taxon>Sphingomonadales</taxon>
        <taxon>Sphingomonadaceae</taxon>
        <taxon>Parasphingorhabdus</taxon>
    </lineage>
</organism>
<protein>
    <recommendedName>
        <fullName evidence="7">Endoribonuclease YbeY</fullName>
        <ecNumber evidence="7">3.1.-.-</ecNumber>
    </recommendedName>
</protein>
<dbReference type="Proteomes" id="UP000652427">
    <property type="component" value="Unassembled WGS sequence"/>
</dbReference>
<dbReference type="PANTHER" id="PTHR46986">
    <property type="entry name" value="ENDORIBONUCLEASE YBEY, CHLOROPLASTIC"/>
    <property type="match status" value="1"/>
</dbReference>
<sequence>MLQTEMIVCPPWDEKAEWTDLAARAAKAAITASSHAAIISRNFAIEISVKLSDNDEVQTLNKAYRGKDKPTNVLSFPQIQPDLLETLANTDDGEALLGDIILAFETCRDEALAKDIPLSRHVTHLIVHGTLHLLGYDHENEADAGVMENIEINALATLAIANPYAEQAQNR</sequence>
<feature type="binding site" evidence="7">
    <location>
        <position position="128"/>
    </location>
    <ligand>
        <name>Zn(2+)</name>
        <dbReference type="ChEBI" id="CHEBI:29105"/>
        <note>catalytic</note>
    </ligand>
</feature>
<name>A0ABX2N327_9SPHN</name>
<evidence type="ECO:0000256" key="3">
    <source>
        <dbReference type="ARBA" id="ARBA00022723"/>
    </source>
</evidence>
<evidence type="ECO:0000256" key="1">
    <source>
        <dbReference type="ARBA" id="ARBA00010875"/>
    </source>
</evidence>
<dbReference type="InterPro" id="IPR020549">
    <property type="entry name" value="YbeY_CS"/>
</dbReference>
<keyword evidence="5 7" id="KW-0378">Hydrolase</keyword>
<keyword evidence="3 7" id="KW-0479">Metal-binding</keyword>
<dbReference type="EC" id="3.1.-.-" evidence="7"/>
<keyword evidence="7" id="KW-0963">Cytoplasm</keyword>
<comment type="function">
    <text evidence="7">Single strand-specific metallo-endoribonuclease involved in late-stage 70S ribosome quality control and in maturation of the 3' terminus of the 16S rRNA.</text>
</comment>
<evidence type="ECO:0000256" key="7">
    <source>
        <dbReference type="HAMAP-Rule" id="MF_00009"/>
    </source>
</evidence>
<accession>A0ABX2N327</accession>
<evidence type="ECO:0000256" key="6">
    <source>
        <dbReference type="ARBA" id="ARBA00022833"/>
    </source>
</evidence>
<evidence type="ECO:0000313" key="8">
    <source>
        <dbReference type="EMBL" id="NVD27971.1"/>
    </source>
</evidence>
<dbReference type="InterPro" id="IPR023091">
    <property type="entry name" value="MetalPrtase_cat_dom_sf_prd"/>
</dbReference>
<keyword evidence="2 7" id="KW-0540">Nuclease</keyword>
<keyword evidence="7" id="KW-0698">rRNA processing</keyword>
<comment type="similarity">
    <text evidence="1 7">Belongs to the endoribonuclease YbeY family.</text>
</comment>
<dbReference type="EMBL" id="JABWMH010000002">
    <property type="protein sequence ID" value="NVD27971.1"/>
    <property type="molecule type" value="Genomic_DNA"/>
</dbReference>
<dbReference type="PANTHER" id="PTHR46986:SF1">
    <property type="entry name" value="ENDORIBONUCLEASE YBEY, CHLOROPLASTIC"/>
    <property type="match status" value="1"/>
</dbReference>
<feature type="binding site" evidence="7">
    <location>
        <position position="132"/>
    </location>
    <ligand>
        <name>Zn(2+)</name>
        <dbReference type="ChEBI" id="CHEBI:29105"/>
        <note>catalytic</note>
    </ligand>
</feature>
<dbReference type="HAMAP" id="MF_00009">
    <property type="entry name" value="Endoribonucl_YbeY"/>
    <property type="match status" value="1"/>
</dbReference>
<dbReference type="NCBIfam" id="TIGR00043">
    <property type="entry name" value="rRNA maturation RNase YbeY"/>
    <property type="match status" value="1"/>
</dbReference>
<proteinExistence type="inferred from homology"/>
<reference evidence="8 9" key="1">
    <citation type="submission" date="2020-06" db="EMBL/GenBank/DDBJ databases">
        <authorList>
            <person name="Kim S.-J."/>
            <person name="Park S.-J."/>
        </authorList>
    </citation>
    <scope>NUCLEOTIDE SEQUENCE [LARGE SCALE GENOMIC DNA]</scope>
    <source>
        <strain evidence="8 9">SW-151</strain>
    </source>
</reference>
<comment type="cofactor">
    <cofactor evidence="7">
        <name>Zn(2+)</name>
        <dbReference type="ChEBI" id="CHEBI:29105"/>
    </cofactor>
    <text evidence="7">Binds 1 zinc ion.</text>
</comment>